<evidence type="ECO:0000313" key="3">
    <source>
        <dbReference type="Proteomes" id="UP000005019"/>
    </source>
</evidence>
<dbReference type="eggNOG" id="ENOG50332A5">
    <property type="taxonomic scope" value="Bacteria"/>
</dbReference>
<protein>
    <recommendedName>
        <fullName evidence="4">Transmembrane protein</fullName>
    </recommendedName>
</protein>
<feature type="transmembrane region" description="Helical" evidence="1">
    <location>
        <begin position="39"/>
        <end position="56"/>
    </location>
</feature>
<evidence type="ECO:0008006" key="4">
    <source>
        <dbReference type="Google" id="ProtNLM"/>
    </source>
</evidence>
<feature type="transmembrane region" description="Helical" evidence="1">
    <location>
        <begin position="68"/>
        <end position="85"/>
    </location>
</feature>
<dbReference type="OrthoDB" id="9808598at2"/>
<organism evidence="2 3">
    <name type="scientific">Methyloversatilis universalis (strain ATCC BAA-1314 / DSM 25237 / JCM 13912 / CCUG 52030 / FAM5)</name>
    <dbReference type="NCBI Taxonomy" id="1000565"/>
    <lineage>
        <taxon>Bacteria</taxon>
        <taxon>Pseudomonadati</taxon>
        <taxon>Pseudomonadota</taxon>
        <taxon>Betaproteobacteria</taxon>
        <taxon>Nitrosomonadales</taxon>
        <taxon>Sterolibacteriaceae</taxon>
        <taxon>Methyloversatilis</taxon>
    </lineage>
</organism>
<keyword evidence="1" id="KW-0472">Membrane</keyword>
<dbReference type="AlphaFoldDB" id="F5RH17"/>
<dbReference type="STRING" id="1000565.METUNv1_03609"/>
<feature type="transmembrane region" description="Helical" evidence="1">
    <location>
        <begin position="12"/>
        <end position="32"/>
    </location>
</feature>
<name>F5RH17_METUF</name>
<accession>F5RH17</accession>
<dbReference type="Proteomes" id="UP000005019">
    <property type="component" value="Unassembled WGS sequence"/>
</dbReference>
<comment type="caution">
    <text evidence="2">The sequence shown here is derived from an EMBL/GenBank/DDBJ whole genome shotgun (WGS) entry which is preliminary data.</text>
</comment>
<keyword evidence="1" id="KW-1133">Transmembrane helix</keyword>
<dbReference type="RefSeq" id="WP_008064137.1">
    <property type="nucleotide sequence ID" value="NZ_AFHG01000058.1"/>
</dbReference>
<sequence>MSTTVAHRESRPPHPLFVLLVAALLPGMGQVLNGMLTRAWIMLFFALSLGVITWHLTTPEHSFVGRHAGGFFVYAVMVMDAYVWARYRHTLARVRAGQR</sequence>
<keyword evidence="3" id="KW-1185">Reference proteome</keyword>
<evidence type="ECO:0000256" key="1">
    <source>
        <dbReference type="SAM" id="Phobius"/>
    </source>
</evidence>
<reference evidence="2 3" key="1">
    <citation type="journal article" date="2011" name="J. Bacteriol.">
        <title>Genome sequence of Methyloversatilis universalis FAM5T, a methylotrophic representative of the order Rhodocyclales.</title>
        <authorList>
            <person name="Kittichotirat W."/>
            <person name="Good N.M."/>
            <person name="Hall R."/>
            <person name="Bringel F."/>
            <person name="Lajus A."/>
            <person name="Medigue C."/>
            <person name="Smalley N.E."/>
            <person name="Beck D."/>
            <person name="Bumgarner R."/>
            <person name="Vuilleumier S."/>
            <person name="Kalyuzhnaya M.G."/>
        </authorList>
    </citation>
    <scope>NUCLEOTIDE SEQUENCE [LARGE SCALE GENOMIC DNA]</scope>
    <source>
        <strain evidence="3">ATCC BAA-1314 / JCM 13912 / FAM5</strain>
    </source>
</reference>
<gene>
    <name evidence="2" type="ORF">METUNv1_03609</name>
</gene>
<keyword evidence="1" id="KW-0812">Transmembrane</keyword>
<dbReference type="EMBL" id="AFHG01000058">
    <property type="protein sequence ID" value="EGK70221.1"/>
    <property type="molecule type" value="Genomic_DNA"/>
</dbReference>
<proteinExistence type="predicted"/>
<evidence type="ECO:0000313" key="2">
    <source>
        <dbReference type="EMBL" id="EGK70221.1"/>
    </source>
</evidence>